<dbReference type="Proteomes" id="UP001163321">
    <property type="component" value="Chromosome 12"/>
</dbReference>
<reference evidence="1 2" key="1">
    <citation type="journal article" date="2022" name="bioRxiv">
        <title>The genome of the oomycete Peronosclerospora sorghi, a cosmopolitan pathogen of maize and sorghum, is inflated with dispersed pseudogenes.</title>
        <authorList>
            <person name="Fletcher K."/>
            <person name="Martin F."/>
            <person name="Isakeit T."/>
            <person name="Cavanaugh K."/>
            <person name="Magill C."/>
            <person name="Michelmore R."/>
        </authorList>
    </citation>
    <scope>NUCLEOTIDE SEQUENCE [LARGE SCALE GENOMIC DNA]</scope>
    <source>
        <strain evidence="1">P6</strain>
    </source>
</reference>
<proteinExistence type="predicted"/>
<keyword evidence="2" id="KW-1185">Reference proteome</keyword>
<sequence>MGRIANPAQFNLTVEYLAVGVTFRQIVSIITATKEQTGLASIGCINEASVCRYARFLCALYLQKIAEIFMAPAQCMGLLD</sequence>
<comment type="caution">
    <text evidence="1">The sequence shown here is derived from an EMBL/GenBank/DDBJ whole genome shotgun (WGS) entry which is preliminary data.</text>
</comment>
<accession>A0ACC0WJI8</accession>
<evidence type="ECO:0000313" key="1">
    <source>
        <dbReference type="EMBL" id="KAI9919028.1"/>
    </source>
</evidence>
<name>A0ACC0WJI8_9STRA</name>
<evidence type="ECO:0000313" key="2">
    <source>
        <dbReference type="Proteomes" id="UP001163321"/>
    </source>
</evidence>
<protein>
    <submittedName>
        <fullName evidence="1">Uncharacterized protein</fullName>
    </submittedName>
</protein>
<dbReference type="EMBL" id="CM047591">
    <property type="protein sequence ID" value="KAI9919028.1"/>
    <property type="molecule type" value="Genomic_DNA"/>
</dbReference>
<gene>
    <name evidence="1" type="ORF">PsorP6_011738</name>
</gene>
<organism evidence="1 2">
    <name type="scientific">Peronosclerospora sorghi</name>
    <dbReference type="NCBI Taxonomy" id="230839"/>
    <lineage>
        <taxon>Eukaryota</taxon>
        <taxon>Sar</taxon>
        <taxon>Stramenopiles</taxon>
        <taxon>Oomycota</taxon>
        <taxon>Peronosporomycetes</taxon>
        <taxon>Peronosporales</taxon>
        <taxon>Peronosporaceae</taxon>
        <taxon>Peronosclerospora</taxon>
    </lineage>
</organism>